<dbReference type="Pfam" id="PF00150">
    <property type="entry name" value="Cellulase"/>
    <property type="match status" value="1"/>
</dbReference>
<comment type="caution">
    <text evidence="8">The sequence shown here is derived from an EMBL/GenBank/DDBJ whole genome shotgun (WGS) entry which is preliminary data.</text>
</comment>
<dbReference type="GO" id="GO:0009986">
    <property type="term" value="C:cell surface"/>
    <property type="evidence" value="ECO:0007669"/>
    <property type="project" value="TreeGrafter"/>
</dbReference>
<evidence type="ECO:0000313" key="8">
    <source>
        <dbReference type="EMBL" id="KAF9466289.1"/>
    </source>
</evidence>
<dbReference type="InterPro" id="IPR017853">
    <property type="entry name" value="GH"/>
</dbReference>
<gene>
    <name evidence="8" type="ORF">BDZ94DRAFT_1158332</name>
</gene>
<feature type="domain" description="Glycoside hydrolase family 5" evidence="7">
    <location>
        <begin position="167"/>
        <end position="436"/>
    </location>
</feature>
<accession>A0A9P5YCS1</accession>
<name>A0A9P5YCS1_9AGAR</name>
<sequence>MFINAIAFSALLETLNLTQGTSKPNPGAFPTSTSTINNTTNSPGLTPSVSGSTVSNFNKVPGLSLLETVEPPPGTIDDNSCNIEPYNAPPVIYQTFAEFNEEMANVYRYRQQQSVNLGSWFVHENWMSPSLAKCASGKRSSELDVATGWGSLESARSLLERHWDTWITESDFGYLASIGINTVRLPIGYWNLGPYYCQDTPFANVAEVYVNSWSRIVRAINMAAAAGIGVLVDLHGAVGSQNGQPHSGISDGATGLFNNPSNMDKTVDVLMFLVQQLAPVNNVVGIQLLNEPKNVPELTDFYSRAITSMRQASPHAATIPLYIHNGFDLERFTDYVAGRSDFIVQDHHSYFVFTPSDEAEPASQHTIDINSTVSDTLYRASLKQHRNLVIDEWSCALTPESISSEPDKNKARQDFCTGQLNVYTNTTAGWSFWSYMKEDCEEDPGWCFKAAVNNSLPPTFFSYGQESMKDRWQVQALTTTIANMAVPPYPDTLAITASSGALAAGRRNEIHLEPYNNPQYHHRFEAVHLRRDWRRYDTGGSELTPGQRSLTKGYSDGFLAAKSFASVGISRLGFTEQFIRDIIAKLSPSVIVPGTESNYRDGFMKGLKDGENNVMSIINPS</sequence>
<feature type="region of interest" description="Disordered" evidence="5">
    <location>
        <begin position="21"/>
        <end position="52"/>
    </location>
</feature>
<dbReference type="Gene3D" id="3.20.20.80">
    <property type="entry name" value="Glycosidases"/>
    <property type="match status" value="1"/>
</dbReference>
<dbReference type="InterPro" id="IPR050386">
    <property type="entry name" value="Glycosyl_hydrolase_5"/>
</dbReference>
<feature type="signal peptide" evidence="6">
    <location>
        <begin position="1"/>
        <end position="20"/>
    </location>
</feature>
<keyword evidence="6" id="KW-0732">Signal</keyword>
<feature type="compositionally biased region" description="Low complexity" evidence="5">
    <location>
        <begin position="31"/>
        <end position="42"/>
    </location>
</feature>
<dbReference type="EMBL" id="MU150242">
    <property type="protein sequence ID" value="KAF9466289.1"/>
    <property type="molecule type" value="Genomic_DNA"/>
</dbReference>
<dbReference type="InterPro" id="IPR001547">
    <property type="entry name" value="Glyco_hydro_5"/>
</dbReference>
<evidence type="ECO:0000256" key="1">
    <source>
        <dbReference type="ARBA" id="ARBA00005641"/>
    </source>
</evidence>
<organism evidence="8 9">
    <name type="scientific">Collybia nuda</name>
    <dbReference type="NCBI Taxonomy" id="64659"/>
    <lineage>
        <taxon>Eukaryota</taxon>
        <taxon>Fungi</taxon>
        <taxon>Dikarya</taxon>
        <taxon>Basidiomycota</taxon>
        <taxon>Agaricomycotina</taxon>
        <taxon>Agaricomycetes</taxon>
        <taxon>Agaricomycetidae</taxon>
        <taxon>Agaricales</taxon>
        <taxon>Tricholomatineae</taxon>
        <taxon>Clitocybaceae</taxon>
        <taxon>Collybia</taxon>
    </lineage>
</organism>
<dbReference type="Proteomes" id="UP000807353">
    <property type="component" value="Unassembled WGS sequence"/>
</dbReference>
<evidence type="ECO:0000256" key="5">
    <source>
        <dbReference type="SAM" id="MobiDB-lite"/>
    </source>
</evidence>
<evidence type="ECO:0000259" key="7">
    <source>
        <dbReference type="Pfam" id="PF00150"/>
    </source>
</evidence>
<evidence type="ECO:0000313" key="9">
    <source>
        <dbReference type="Proteomes" id="UP000807353"/>
    </source>
</evidence>
<feature type="chain" id="PRO_5040294073" evidence="6">
    <location>
        <begin position="21"/>
        <end position="621"/>
    </location>
</feature>
<dbReference type="SUPFAM" id="SSF51445">
    <property type="entry name" value="(Trans)glycosidases"/>
    <property type="match status" value="1"/>
</dbReference>
<evidence type="ECO:0000256" key="3">
    <source>
        <dbReference type="ARBA" id="ARBA00023295"/>
    </source>
</evidence>
<reference evidence="8" key="1">
    <citation type="submission" date="2020-11" db="EMBL/GenBank/DDBJ databases">
        <authorList>
            <consortium name="DOE Joint Genome Institute"/>
            <person name="Ahrendt S."/>
            <person name="Riley R."/>
            <person name="Andreopoulos W."/>
            <person name="Labutti K."/>
            <person name="Pangilinan J."/>
            <person name="Ruiz-Duenas F.J."/>
            <person name="Barrasa J.M."/>
            <person name="Sanchez-Garcia M."/>
            <person name="Camarero S."/>
            <person name="Miyauchi S."/>
            <person name="Serrano A."/>
            <person name="Linde D."/>
            <person name="Babiker R."/>
            <person name="Drula E."/>
            <person name="Ayuso-Fernandez I."/>
            <person name="Pacheco R."/>
            <person name="Padilla G."/>
            <person name="Ferreira P."/>
            <person name="Barriuso J."/>
            <person name="Kellner H."/>
            <person name="Castanera R."/>
            <person name="Alfaro M."/>
            <person name="Ramirez L."/>
            <person name="Pisabarro A.G."/>
            <person name="Kuo A."/>
            <person name="Tritt A."/>
            <person name="Lipzen A."/>
            <person name="He G."/>
            <person name="Yan M."/>
            <person name="Ng V."/>
            <person name="Cullen D."/>
            <person name="Martin F."/>
            <person name="Rosso M.-N."/>
            <person name="Henrissat B."/>
            <person name="Hibbett D."/>
            <person name="Martinez A.T."/>
            <person name="Grigoriev I.V."/>
        </authorList>
    </citation>
    <scope>NUCLEOTIDE SEQUENCE</scope>
    <source>
        <strain evidence="8">CBS 247.69</strain>
    </source>
</reference>
<keyword evidence="2 4" id="KW-0378">Hydrolase</keyword>
<dbReference type="GO" id="GO:0009251">
    <property type="term" value="P:glucan catabolic process"/>
    <property type="evidence" value="ECO:0007669"/>
    <property type="project" value="TreeGrafter"/>
</dbReference>
<proteinExistence type="inferred from homology"/>
<comment type="similarity">
    <text evidence="1 4">Belongs to the glycosyl hydrolase 5 (cellulase A) family.</text>
</comment>
<dbReference type="GO" id="GO:0046557">
    <property type="term" value="F:glucan endo-1,6-beta-glucosidase activity"/>
    <property type="evidence" value="ECO:0007669"/>
    <property type="project" value="TreeGrafter"/>
</dbReference>
<evidence type="ECO:0000256" key="2">
    <source>
        <dbReference type="ARBA" id="ARBA00022801"/>
    </source>
</evidence>
<feature type="compositionally biased region" description="Polar residues" evidence="5">
    <location>
        <begin position="43"/>
        <end position="52"/>
    </location>
</feature>
<dbReference type="PANTHER" id="PTHR31297:SF43">
    <property type="entry name" value="GLUCAN 1,3-BETA-GLUCOSIDASE 3"/>
    <property type="match status" value="1"/>
</dbReference>
<dbReference type="GO" id="GO:0005576">
    <property type="term" value="C:extracellular region"/>
    <property type="evidence" value="ECO:0007669"/>
    <property type="project" value="TreeGrafter"/>
</dbReference>
<protein>
    <submittedName>
        <fullName evidence="8">Glycoside hydrolase superfamily</fullName>
    </submittedName>
</protein>
<dbReference type="AlphaFoldDB" id="A0A9P5YCS1"/>
<evidence type="ECO:0000256" key="6">
    <source>
        <dbReference type="SAM" id="SignalP"/>
    </source>
</evidence>
<keyword evidence="3 4" id="KW-0326">Glycosidase</keyword>
<dbReference type="OrthoDB" id="1887033at2759"/>
<evidence type="ECO:0000256" key="4">
    <source>
        <dbReference type="RuleBase" id="RU361153"/>
    </source>
</evidence>
<keyword evidence="9" id="KW-1185">Reference proteome</keyword>
<dbReference type="PANTHER" id="PTHR31297">
    <property type="entry name" value="GLUCAN ENDO-1,6-BETA-GLUCOSIDASE B"/>
    <property type="match status" value="1"/>
</dbReference>